<dbReference type="InterPro" id="IPR021897">
    <property type="entry name" value="FAP206"/>
</dbReference>
<dbReference type="Proteomes" id="UP001642484">
    <property type="component" value="Unassembled WGS sequence"/>
</dbReference>
<protein>
    <recommendedName>
        <fullName evidence="3">Cilia- and flagella-associated protein 206</fullName>
    </recommendedName>
</protein>
<keyword evidence="9" id="KW-0472">Membrane</keyword>
<comment type="caution">
    <text evidence="10">The sequence shown here is derived from an EMBL/GenBank/DDBJ whole genome shotgun (WGS) entry which is preliminary data.</text>
</comment>
<evidence type="ECO:0000313" key="10">
    <source>
        <dbReference type="EMBL" id="CAK9059465.1"/>
    </source>
</evidence>
<evidence type="ECO:0000256" key="9">
    <source>
        <dbReference type="SAM" id="Phobius"/>
    </source>
</evidence>
<evidence type="ECO:0000256" key="6">
    <source>
        <dbReference type="ARBA" id="ARBA00023069"/>
    </source>
</evidence>
<accession>A0ABP0NB36</accession>
<evidence type="ECO:0000256" key="1">
    <source>
        <dbReference type="ARBA" id="ARBA00004430"/>
    </source>
</evidence>
<dbReference type="PANTHER" id="PTHR21442">
    <property type="entry name" value="CILIA- AND FLAGELLA-ASSOCIATED PROTEIN 206"/>
    <property type="match status" value="1"/>
</dbReference>
<keyword evidence="5" id="KW-0970">Cilium biogenesis/degradation</keyword>
<keyword evidence="4" id="KW-0963">Cytoplasm</keyword>
<dbReference type="EMBL" id="CAXAMN010021424">
    <property type="protein sequence ID" value="CAK9059465.1"/>
    <property type="molecule type" value="Genomic_DNA"/>
</dbReference>
<keyword evidence="9" id="KW-1133">Transmembrane helix</keyword>
<evidence type="ECO:0000313" key="11">
    <source>
        <dbReference type="Proteomes" id="UP001642484"/>
    </source>
</evidence>
<evidence type="ECO:0000256" key="2">
    <source>
        <dbReference type="ARBA" id="ARBA00010500"/>
    </source>
</evidence>
<keyword evidence="8" id="KW-0966">Cell projection</keyword>
<evidence type="ECO:0000256" key="8">
    <source>
        <dbReference type="ARBA" id="ARBA00023273"/>
    </source>
</evidence>
<comment type="subcellular location">
    <subcellularLocation>
        <location evidence="1">Cytoplasm</location>
        <location evidence="1">Cytoskeleton</location>
        <location evidence="1">Cilium axoneme</location>
    </subcellularLocation>
</comment>
<feature type="transmembrane region" description="Helical" evidence="9">
    <location>
        <begin position="798"/>
        <end position="818"/>
    </location>
</feature>
<keyword evidence="9" id="KW-0812">Transmembrane</keyword>
<gene>
    <name evidence="10" type="ORF">CCMP2556_LOCUS29276</name>
</gene>
<keyword evidence="7" id="KW-0206">Cytoskeleton</keyword>
<reference evidence="10 11" key="1">
    <citation type="submission" date="2024-02" db="EMBL/GenBank/DDBJ databases">
        <authorList>
            <person name="Chen Y."/>
            <person name="Shah S."/>
            <person name="Dougan E. K."/>
            <person name="Thang M."/>
            <person name="Chan C."/>
        </authorList>
    </citation>
    <scope>NUCLEOTIDE SEQUENCE [LARGE SCALE GENOMIC DNA]</scope>
</reference>
<dbReference type="PANTHER" id="PTHR21442:SF0">
    <property type="entry name" value="CILIA- AND FLAGELLA-ASSOCIATED PROTEIN 206"/>
    <property type="match status" value="1"/>
</dbReference>
<evidence type="ECO:0000256" key="5">
    <source>
        <dbReference type="ARBA" id="ARBA00022794"/>
    </source>
</evidence>
<keyword evidence="11" id="KW-1185">Reference proteome</keyword>
<comment type="similarity">
    <text evidence="2">Belongs to the CFAP206 family.</text>
</comment>
<dbReference type="Pfam" id="PF12018">
    <property type="entry name" value="FAP206"/>
    <property type="match status" value="1"/>
</dbReference>
<keyword evidence="6" id="KW-0969">Cilium</keyword>
<proteinExistence type="inferred from homology"/>
<sequence length="827" mass="92684">MVAISIITISKELMLACRQLGHVVSEALAALVAATVMNTGSGGGFFSEKPIDENDAKTVVEEAAKKILSKERPGISTLRLQADYEVAFQDLEKANQKHLSDAKAAEEKTLAWISKFTAKFDEDFDTLTSLYKKIYHFLLLRCTSPTGEAKPPKDMAVEREVAAALESVFPRVGLRSFVALTGAEKAAQLQELTGIVLGIRLFNMHQHKGGAGLPSVDVKLDSDELLEMLTRESEEVTEICQDFSDLLVASSSAMRAKQLESLVDDKEVQRSQRDLLYHRQYLCYLLNLQEDVASSLEKLRKGQAQLKEELLDLEALVGGRVSVPKEQVYPRFDALARCYRSAWKEVQTLESRAKLHSVLRELRQRYWPQISANGKVALQKADLRGSFFDENREDPVDLDSIPGPDAAQDPTVAVRLTVENYESFLNLPLDFQGFCVQSLVARKGLLVPGNPALGVVRYAGRYCVFSSERAMAEFCTEPDRCFGSIREACYRQPELIHLLRVHEDFPRSSLQAILEMMSGQESVMLADVACETPLHFQEQAVWRRTVAGFPEQKPVRFKGGPMVREATAPRGEEQAFLAKEGSSLQLPQVLSEVIKSLEWLQLFLSVTAAIYPWILPLLQQASWAHTCVTQTHDGEVYAYPHCIYYVEWAWLRKILEFLHLHVWVESGVSVSDYIANAQATGGMGTVNFWPCMHLFLPSRWVNSWAAYVSLMVFEVFFGLFLMNPVTRGFCTHSFVVSIFCQAGIAHMTVMLGQLDHLEPWRQRLCRICAYGANIGLLGVIVTGVTCLFTNWLGTNMPFLFWTCESLGLSSMSLFALFWKSNVTSSTA</sequence>
<feature type="transmembrane region" description="Helical" evidence="9">
    <location>
        <begin position="767"/>
        <end position="792"/>
    </location>
</feature>
<evidence type="ECO:0000256" key="3">
    <source>
        <dbReference type="ARBA" id="ARBA00021602"/>
    </source>
</evidence>
<name>A0ABP0NB36_9DINO</name>
<organism evidence="10 11">
    <name type="scientific">Durusdinium trenchii</name>
    <dbReference type="NCBI Taxonomy" id="1381693"/>
    <lineage>
        <taxon>Eukaryota</taxon>
        <taxon>Sar</taxon>
        <taxon>Alveolata</taxon>
        <taxon>Dinophyceae</taxon>
        <taxon>Suessiales</taxon>
        <taxon>Symbiodiniaceae</taxon>
        <taxon>Durusdinium</taxon>
    </lineage>
</organism>
<evidence type="ECO:0000256" key="4">
    <source>
        <dbReference type="ARBA" id="ARBA00022490"/>
    </source>
</evidence>
<feature type="transmembrane region" description="Helical" evidence="9">
    <location>
        <begin position="704"/>
        <end position="722"/>
    </location>
</feature>
<evidence type="ECO:0000256" key="7">
    <source>
        <dbReference type="ARBA" id="ARBA00023212"/>
    </source>
</evidence>